<proteinExistence type="inferred from homology"/>
<protein>
    <recommendedName>
        <fullName evidence="5">V-type proton ATPase subunit G</fullName>
    </recommendedName>
</protein>
<dbReference type="AlphaFoldDB" id="A0AAW0G4G1"/>
<evidence type="ECO:0000256" key="6">
    <source>
        <dbReference type="SAM" id="MobiDB-lite"/>
    </source>
</evidence>
<dbReference type="InterPro" id="IPR005124">
    <property type="entry name" value="V-ATPase_G"/>
</dbReference>
<dbReference type="PANTHER" id="PTHR12713:SF11">
    <property type="entry name" value="V-TYPE PROTON ATPASE SUBUNIT G"/>
    <property type="match status" value="1"/>
</dbReference>
<comment type="caution">
    <text evidence="7">The sequence shown here is derived from an EMBL/GenBank/DDBJ whole genome shotgun (WGS) entry which is preliminary data.</text>
</comment>
<reference evidence="7 8" key="1">
    <citation type="submission" date="2022-09" db="EMBL/GenBank/DDBJ databases">
        <authorList>
            <person name="Palmer J.M."/>
        </authorList>
    </citation>
    <scope>NUCLEOTIDE SEQUENCE [LARGE SCALE GENOMIC DNA]</scope>
    <source>
        <strain evidence="7 8">DSM 7382</strain>
    </source>
</reference>
<evidence type="ECO:0000256" key="3">
    <source>
        <dbReference type="ARBA" id="ARBA00022781"/>
    </source>
</evidence>
<keyword evidence="3 5" id="KW-0375">Hydrogen ion transport</keyword>
<keyword evidence="4 5" id="KW-0406">Ion transport</keyword>
<evidence type="ECO:0000256" key="4">
    <source>
        <dbReference type="ARBA" id="ARBA00023065"/>
    </source>
</evidence>
<feature type="region of interest" description="Disordered" evidence="6">
    <location>
        <begin position="67"/>
        <end position="106"/>
    </location>
</feature>
<dbReference type="NCBIfam" id="TIGR01147">
    <property type="entry name" value="V_ATP_synt_G"/>
    <property type="match status" value="1"/>
</dbReference>
<evidence type="ECO:0000313" key="7">
    <source>
        <dbReference type="EMBL" id="KAK7686402.1"/>
    </source>
</evidence>
<accession>A0AAW0G4G1</accession>
<dbReference type="Gene3D" id="1.20.5.2950">
    <property type="match status" value="1"/>
</dbReference>
<name>A0AAW0G4G1_9APHY</name>
<organism evidence="7 8">
    <name type="scientific">Cerrena zonata</name>
    <dbReference type="NCBI Taxonomy" id="2478898"/>
    <lineage>
        <taxon>Eukaryota</taxon>
        <taxon>Fungi</taxon>
        <taxon>Dikarya</taxon>
        <taxon>Basidiomycota</taxon>
        <taxon>Agaricomycotina</taxon>
        <taxon>Agaricomycetes</taxon>
        <taxon>Polyporales</taxon>
        <taxon>Cerrenaceae</taxon>
        <taxon>Cerrena</taxon>
    </lineage>
</organism>
<comment type="function">
    <text evidence="5">Subunit of the V1 complex of vacuolar(H+)-ATPase (V-ATPase), a multisubunit enzyme composed of a peripheral complex (V1) that hydrolyzes ATP and a membrane integral complex (V0) that translocates protons. V-ATPase is responsible for acidifying and maintaining the pH of intracellular compartments and in some cell types, is targeted to the plasma membrane, where it is responsible for acidifying the extracellular environment.</text>
</comment>
<evidence type="ECO:0000256" key="1">
    <source>
        <dbReference type="ARBA" id="ARBA00010066"/>
    </source>
</evidence>
<keyword evidence="2 5" id="KW-0813">Transport</keyword>
<dbReference type="PANTHER" id="PTHR12713">
    <property type="entry name" value="VACUOLAR ATP SYNTHASE SUBUNIT G"/>
    <property type="match status" value="1"/>
</dbReference>
<dbReference type="GO" id="GO:0016887">
    <property type="term" value="F:ATP hydrolysis activity"/>
    <property type="evidence" value="ECO:0007669"/>
    <property type="project" value="TreeGrafter"/>
</dbReference>
<gene>
    <name evidence="7" type="ORF">QCA50_010626</name>
</gene>
<dbReference type="EMBL" id="JASBNA010000017">
    <property type="protein sequence ID" value="KAK7686402.1"/>
    <property type="molecule type" value="Genomic_DNA"/>
</dbReference>
<dbReference type="GO" id="GO:0000221">
    <property type="term" value="C:vacuolar proton-transporting V-type ATPase, V1 domain"/>
    <property type="evidence" value="ECO:0007669"/>
    <property type="project" value="TreeGrafter"/>
</dbReference>
<dbReference type="Pfam" id="PF03179">
    <property type="entry name" value="V-ATPase_G"/>
    <property type="match status" value="1"/>
</dbReference>
<feature type="compositionally biased region" description="Low complexity" evidence="6">
    <location>
        <begin position="97"/>
        <end position="106"/>
    </location>
</feature>
<comment type="similarity">
    <text evidence="1 5">Belongs to the V-ATPase G subunit family.</text>
</comment>
<dbReference type="Proteomes" id="UP001385951">
    <property type="component" value="Unassembled WGS sequence"/>
</dbReference>
<keyword evidence="8" id="KW-1185">Reference proteome</keyword>
<evidence type="ECO:0000256" key="5">
    <source>
        <dbReference type="RuleBase" id="RU364019"/>
    </source>
</evidence>
<dbReference type="GO" id="GO:0046961">
    <property type="term" value="F:proton-transporting ATPase activity, rotational mechanism"/>
    <property type="evidence" value="ECO:0007669"/>
    <property type="project" value="InterPro"/>
</dbReference>
<evidence type="ECO:0000256" key="2">
    <source>
        <dbReference type="ARBA" id="ARBA00022448"/>
    </source>
</evidence>
<comment type="subunit">
    <text evidence="5">V-ATPase is a heteromultimeric enzyme made up of two complexes: the ATP-hydrolytic V1 complex and the proton translocation V0 complex.</text>
</comment>
<evidence type="ECO:0000313" key="8">
    <source>
        <dbReference type="Proteomes" id="UP001385951"/>
    </source>
</evidence>
<sequence>MASQQSNSIQTLLGAEKDATKVISEARQYRLQRLKEARTQASKEIEEYRQSKEKEFKAFEASHAGASKLSRLPLTKRPMCSVRRLPSNTRPTRTRSSRNCSTVSSS</sequence>